<accession>A0ABS7UE12</accession>
<evidence type="ECO:0008006" key="3">
    <source>
        <dbReference type="Google" id="ProtNLM"/>
    </source>
</evidence>
<protein>
    <recommendedName>
        <fullName evidence="3">WXG100 family type VII secretion target</fullName>
    </recommendedName>
</protein>
<dbReference type="RefSeq" id="WP_224123395.1">
    <property type="nucleotide sequence ID" value="NZ_JAIQZJ010000007.1"/>
</dbReference>
<name>A0ABS7UE12_9ACTN</name>
<evidence type="ECO:0000313" key="2">
    <source>
        <dbReference type="Proteomes" id="UP000780875"/>
    </source>
</evidence>
<dbReference type="InterPro" id="IPR036689">
    <property type="entry name" value="ESAT-6-like_sf"/>
</dbReference>
<keyword evidence="2" id="KW-1185">Reference proteome</keyword>
<comment type="caution">
    <text evidence="1">The sequence shown here is derived from an EMBL/GenBank/DDBJ whole genome shotgun (WGS) entry which is preliminary data.</text>
</comment>
<dbReference type="EMBL" id="JAIQZJ010000007">
    <property type="protein sequence ID" value="MBZ5739022.1"/>
    <property type="molecule type" value="Genomic_DNA"/>
</dbReference>
<dbReference type="SUPFAM" id="SSF140453">
    <property type="entry name" value="EsxAB dimer-like"/>
    <property type="match status" value="1"/>
</dbReference>
<sequence length="100" mass="10836">MLADTDSIRALAGAFRERADELRDEAARLDTSATDVAWHGLTADAMRGRAHERTAALRRTASLHEDASEALDRHAAEVDRMLGLVGSALDVVDSLTRLIP</sequence>
<proteinExistence type="predicted"/>
<evidence type="ECO:0000313" key="1">
    <source>
        <dbReference type="EMBL" id="MBZ5739022.1"/>
    </source>
</evidence>
<dbReference type="Gene3D" id="1.10.287.1060">
    <property type="entry name" value="ESAT-6-like"/>
    <property type="match status" value="1"/>
</dbReference>
<reference evidence="1 2" key="1">
    <citation type="submission" date="2021-09" db="EMBL/GenBank/DDBJ databases">
        <title>Whole genome sequence of Nocardioides sp. GBK3QG-3.</title>
        <authorList>
            <person name="Tuo L."/>
        </authorList>
    </citation>
    <scope>NUCLEOTIDE SEQUENCE [LARGE SCALE GENOMIC DNA]</scope>
    <source>
        <strain evidence="1 2">GBK3QG-3</strain>
    </source>
</reference>
<gene>
    <name evidence="1" type="ORF">K8U61_12670</name>
</gene>
<organism evidence="1 2">
    <name type="scientific">Nocardioides mangrovi</name>
    <dbReference type="NCBI Taxonomy" id="2874580"/>
    <lineage>
        <taxon>Bacteria</taxon>
        <taxon>Bacillati</taxon>
        <taxon>Actinomycetota</taxon>
        <taxon>Actinomycetes</taxon>
        <taxon>Propionibacteriales</taxon>
        <taxon>Nocardioidaceae</taxon>
        <taxon>Nocardioides</taxon>
    </lineage>
</organism>
<dbReference type="Proteomes" id="UP000780875">
    <property type="component" value="Unassembled WGS sequence"/>
</dbReference>